<evidence type="ECO:0000313" key="2">
    <source>
        <dbReference type="Ensembl" id="ENSCCRP00010021245.1"/>
    </source>
</evidence>
<dbReference type="GO" id="GO:0061630">
    <property type="term" value="F:ubiquitin protein ligase activity"/>
    <property type="evidence" value="ECO:0007669"/>
    <property type="project" value="TreeGrafter"/>
</dbReference>
<dbReference type="InterPro" id="IPR036047">
    <property type="entry name" value="F-box-like_dom_sf"/>
</dbReference>
<dbReference type="GO" id="GO:0031146">
    <property type="term" value="P:SCF-dependent proteasomal ubiquitin-dependent protein catabolic process"/>
    <property type="evidence" value="ECO:0007669"/>
    <property type="project" value="TreeGrafter"/>
</dbReference>
<keyword evidence="3" id="KW-1185">Reference proteome</keyword>
<dbReference type="PANTHER" id="PTHR12125">
    <property type="entry name" value="F-BOX ONLY PROTEIN 6-LIKE PROTEIN"/>
    <property type="match status" value="1"/>
</dbReference>
<name>A0A8C1Q8D7_CYPCA</name>
<dbReference type="Pfam" id="PF00646">
    <property type="entry name" value="F-box"/>
    <property type="match status" value="1"/>
</dbReference>
<dbReference type="Ensembl" id="ENSCCRT00015058085.1">
    <property type="protein sequence ID" value="ENSCCRP00015056224.1"/>
    <property type="gene ID" value="ENSCCRG00015023134.1"/>
</dbReference>
<dbReference type="GO" id="GO:0019005">
    <property type="term" value="C:SCF ubiquitin ligase complex"/>
    <property type="evidence" value="ECO:0007669"/>
    <property type="project" value="TreeGrafter"/>
</dbReference>
<protein>
    <recommendedName>
        <fullName evidence="1">F-box domain-containing protein</fullName>
    </recommendedName>
</protein>
<dbReference type="Ensembl" id="ENSCCRT00010023237.1">
    <property type="protein sequence ID" value="ENSCCRP00010021245.1"/>
    <property type="gene ID" value="ENSCCRG00010009206.1"/>
</dbReference>
<dbReference type="Gene3D" id="1.20.1280.50">
    <property type="match status" value="1"/>
</dbReference>
<evidence type="ECO:0000259" key="1">
    <source>
        <dbReference type="Pfam" id="PF00646"/>
    </source>
</evidence>
<dbReference type="InterPro" id="IPR001810">
    <property type="entry name" value="F-box_dom"/>
</dbReference>
<feature type="domain" description="F-box" evidence="1">
    <location>
        <begin position="11"/>
        <end position="42"/>
    </location>
</feature>
<dbReference type="Proteomes" id="UP000694427">
    <property type="component" value="Unplaced"/>
</dbReference>
<dbReference type="GO" id="GO:0005737">
    <property type="term" value="C:cytoplasm"/>
    <property type="evidence" value="ECO:0007669"/>
    <property type="project" value="TreeGrafter"/>
</dbReference>
<dbReference type="PANTHER" id="PTHR12125:SF12">
    <property type="entry name" value="F-BOX ONLY PROTEIN 6"/>
    <property type="match status" value="1"/>
</dbReference>
<dbReference type="Proteomes" id="UP000694701">
    <property type="component" value="Unplaced"/>
</dbReference>
<sequence length="81" mass="9745">MQISNLHGGWILLNLPAHQVVRVCRLVCREWKELVDSAAHWREHDWRLVYFKTKKGCNLLKNSRADGKIFFYFWENYPLKA</sequence>
<evidence type="ECO:0000313" key="3">
    <source>
        <dbReference type="Proteomes" id="UP000694427"/>
    </source>
</evidence>
<dbReference type="GO" id="GO:0006516">
    <property type="term" value="P:glycoprotein catabolic process"/>
    <property type="evidence" value="ECO:0007669"/>
    <property type="project" value="TreeGrafter"/>
</dbReference>
<dbReference type="Ensembl" id="ENSCCRT00020038996.1">
    <property type="protein sequence ID" value="ENSCCRP00020035723.1"/>
    <property type="gene ID" value="ENSCCRG00020015980.1"/>
</dbReference>
<reference evidence="2" key="1">
    <citation type="submission" date="2025-05" db="UniProtKB">
        <authorList>
            <consortium name="Ensembl"/>
        </authorList>
    </citation>
    <scope>IDENTIFICATION</scope>
</reference>
<dbReference type="GO" id="GO:0036503">
    <property type="term" value="P:ERAD pathway"/>
    <property type="evidence" value="ECO:0007669"/>
    <property type="project" value="TreeGrafter"/>
</dbReference>
<proteinExistence type="predicted"/>
<dbReference type="SUPFAM" id="SSF81383">
    <property type="entry name" value="F-box domain"/>
    <property type="match status" value="1"/>
</dbReference>
<organism evidence="2 3">
    <name type="scientific">Cyprinus carpio</name>
    <name type="common">Common carp</name>
    <dbReference type="NCBI Taxonomy" id="7962"/>
    <lineage>
        <taxon>Eukaryota</taxon>
        <taxon>Metazoa</taxon>
        <taxon>Chordata</taxon>
        <taxon>Craniata</taxon>
        <taxon>Vertebrata</taxon>
        <taxon>Euteleostomi</taxon>
        <taxon>Actinopterygii</taxon>
        <taxon>Neopterygii</taxon>
        <taxon>Teleostei</taxon>
        <taxon>Ostariophysi</taxon>
        <taxon>Cypriniformes</taxon>
        <taxon>Cyprinidae</taxon>
        <taxon>Cyprininae</taxon>
        <taxon>Cyprinus</taxon>
    </lineage>
</organism>
<dbReference type="Proteomes" id="UP000694700">
    <property type="component" value="Unplaced"/>
</dbReference>
<accession>A0A8C1Q8D7</accession>
<dbReference type="AlphaFoldDB" id="A0A8C1Q8D7"/>
<dbReference type="InterPro" id="IPR039752">
    <property type="entry name" value="F-box_only"/>
</dbReference>